<protein>
    <submittedName>
        <fullName evidence="1">Phosphotransferase</fullName>
    </submittedName>
</protein>
<dbReference type="InterPro" id="IPR029069">
    <property type="entry name" value="HotDog_dom_sf"/>
</dbReference>
<dbReference type="RefSeq" id="WP_007807044.1">
    <property type="nucleotide sequence ID" value="NZ_CP157948.1"/>
</dbReference>
<dbReference type="Pfam" id="PF22817">
    <property type="entry name" value="ApeP-like"/>
    <property type="match status" value="1"/>
</dbReference>
<dbReference type="Gene3D" id="3.10.129.10">
    <property type="entry name" value="Hotdog Thioesterase"/>
    <property type="match status" value="1"/>
</dbReference>
<reference evidence="1" key="1">
    <citation type="submission" date="2024-06" db="EMBL/GenBank/DDBJ databases">
        <authorList>
            <person name="Sun Y."/>
        </authorList>
    </citation>
    <scope>NUCLEOTIDE SEQUENCE</scope>
    <source>
        <strain evidence="1">IGA1.0</strain>
    </source>
</reference>
<evidence type="ECO:0000313" key="1">
    <source>
        <dbReference type="EMBL" id="XBS89896.1"/>
    </source>
</evidence>
<proteinExistence type="predicted"/>
<organism evidence="1">
    <name type="scientific">Rhodanobacter sp. IGA1.0</name>
    <dbReference type="NCBI Taxonomy" id="3158582"/>
    <lineage>
        <taxon>Bacteria</taxon>
        <taxon>Pseudomonadati</taxon>
        <taxon>Pseudomonadota</taxon>
        <taxon>Gammaproteobacteria</taxon>
        <taxon>Lysobacterales</taxon>
        <taxon>Rhodanobacteraceae</taxon>
        <taxon>Rhodanobacter</taxon>
    </lineage>
</organism>
<name>A0AAU7QK90_9GAMM</name>
<dbReference type="EMBL" id="CP157948">
    <property type="protein sequence ID" value="XBS89896.1"/>
    <property type="molecule type" value="Genomic_DNA"/>
</dbReference>
<gene>
    <name evidence="1" type="ORF">ABNK63_16115</name>
</gene>
<dbReference type="AlphaFoldDB" id="A0AAU7QK90"/>
<dbReference type="SUPFAM" id="SSF54637">
    <property type="entry name" value="Thioesterase/thiol ester dehydrase-isomerase"/>
    <property type="match status" value="1"/>
</dbReference>
<accession>A0AAU7QK90</accession>
<sequence length="144" mass="15804">MLPKSDWEKLIPHAGTMCLLDAVLGWDQRTIHATSAGHARVDNPLRGEHGLHAVHLAEYGAQAMAVHGALLARARGDEQVRPGMLVSLREVQLFEEYVDRLDGKLDVHGECLYADDGGAQYAFRVEHRGRLLASGRAAVIHPAR</sequence>
<dbReference type="InterPro" id="IPR016776">
    <property type="entry name" value="ApeP-like_dehydratase"/>
</dbReference>